<proteinExistence type="predicted"/>
<evidence type="ECO:0000313" key="2">
    <source>
        <dbReference type="EMBL" id="GAA2126226.1"/>
    </source>
</evidence>
<dbReference type="Proteomes" id="UP001500575">
    <property type="component" value="Unassembled WGS sequence"/>
</dbReference>
<comment type="caution">
    <text evidence="2">The sequence shown here is derived from an EMBL/GenBank/DDBJ whole genome shotgun (WGS) entry which is preliminary data.</text>
</comment>
<evidence type="ECO:0000313" key="3">
    <source>
        <dbReference type="Proteomes" id="UP001500575"/>
    </source>
</evidence>
<evidence type="ECO:0008006" key="4">
    <source>
        <dbReference type="Google" id="ProtNLM"/>
    </source>
</evidence>
<dbReference type="EMBL" id="BAAAQQ010000011">
    <property type="protein sequence ID" value="GAA2126226.1"/>
    <property type="molecule type" value="Genomic_DNA"/>
</dbReference>
<keyword evidence="3" id="KW-1185">Reference proteome</keyword>
<dbReference type="PROSITE" id="PS51257">
    <property type="entry name" value="PROKAR_LIPOPROTEIN"/>
    <property type="match status" value="1"/>
</dbReference>
<feature type="region of interest" description="Disordered" evidence="1">
    <location>
        <begin position="26"/>
        <end position="59"/>
    </location>
</feature>
<accession>A0ABP5K861</accession>
<reference evidence="3" key="1">
    <citation type="journal article" date="2019" name="Int. J. Syst. Evol. Microbiol.">
        <title>The Global Catalogue of Microorganisms (GCM) 10K type strain sequencing project: providing services to taxonomists for standard genome sequencing and annotation.</title>
        <authorList>
            <consortium name="The Broad Institute Genomics Platform"/>
            <consortium name="The Broad Institute Genome Sequencing Center for Infectious Disease"/>
            <person name="Wu L."/>
            <person name="Ma J."/>
        </authorList>
    </citation>
    <scope>NUCLEOTIDE SEQUENCE [LARGE SCALE GENOMIC DNA]</scope>
    <source>
        <strain evidence="3">JCM 16021</strain>
    </source>
</reference>
<gene>
    <name evidence="2" type="ORF">GCM10009843_24570</name>
</gene>
<organism evidence="2 3">
    <name type="scientific">Nocardioides bigeumensis</name>
    <dbReference type="NCBI Taxonomy" id="433657"/>
    <lineage>
        <taxon>Bacteria</taxon>
        <taxon>Bacillati</taxon>
        <taxon>Actinomycetota</taxon>
        <taxon>Actinomycetes</taxon>
        <taxon>Propionibacteriales</taxon>
        <taxon>Nocardioidaceae</taxon>
        <taxon>Nocardioides</taxon>
    </lineage>
</organism>
<protein>
    <recommendedName>
        <fullName evidence="4">Lipocalin-like domain-containing protein</fullName>
    </recommendedName>
</protein>
<name>A0ABP5K861_9ACTN</name>
<feature type="compositionally biased region" description="Low complexity" evidence="1">
    <location>
        <begin position="41"/>
        <end position="57"/>
    </location>
</feature>
<evidence type="ECO:0000256" key="1">
    <source>
        <dbReference type="SAM" id="MobiDB-lite"/>
    </source>
</evidence>
<sequence length="189" mass="19707">MRAEIVRGSLTAVLAVTLLVAGGCGSGGGAEPSADRPTPPSTGTSTGAGSAATQSTPLDGTWEATITRKAFVGYAVDRGVRRRDALAMVEVDLPGSEFSLRFLDGSFNLTGPTGESWNSGRFEVHGDELHVLEPGSSTPFRLAMRLDGERLRLEVIEGQGDGREHLPGVPDIVAGGAIYCSVPWVRVSA</sequence>